<proteinExistence type="predicted"/>
<accession>A0AAV4R0J9</accession>
<evidence type="ECO:0000313" key="2">
    <source>
        <dbReference type="Proteomes" id="UP001054945"/>
    </source>
</evidence>
<comment type="caution">
    <text evidence="1">The sequence shown here is derived from an EMBL/GenBank/DDBJ whole genome shotgun (WGS) entry which is preliminary data.</text>
</comment>
<dbReference type="AlphaFoldDB" id="A0AAV4R0J9"/>
<keyword evidence="2" id="KW-1185">Reference proteome</keyword>
<sequence length="99" mass="11554">MKCLLRAIVEWMLFHQIDTPTFVHKLGFQEVLFFFPFLSWVGDKHHMEDSIDHLWSPGSHRTGVFQPSWFNDRLSVAIFCPVVEGRMQGVVFLLGEFVS</sequence>
<name>A0AAV4R0J9_CAEEX</name>
<dbReference type="EMBL" id="BPLR01007112">
    <property type="protein sequence ID" value="GIY14596.1"/>
    <property type="molecule type" value="Genomic_DNA"/>
</dbReference>
<evidence type="ECO:0000313" key="1">
    <source>
        <dbReference type="EMBL" id="GIY14596.1"/>
    </source>
</evidence>
<reference evidence="1 2" key="1">
    <citation type="submission" date="2021-06" db="EMBL/GenBank/DDBJ databases">
        <title>Caerostris extrusa draft genome.</title>
        <authorList>
            <person name="Kono N."/>
            <person name="Arakawa K."/>
        </authorList>
    </citation>
    <scope>NUCLEOTIDE SEQUENCE [LARGE SCALE GENOMIC DNA]</scope>
</reference>
<organism evidence="1 2">
    <name type="scientific">Caerostris extrusa</name>
    <name type="common">Bark spider</name>
    <name type="synonym">Caerostris bankana</name>
    <dbReference type="NCBI Taxonomy" id="172846"/>
    <lineage>
        <taxon>Eukaryota</taxon>
        <taxon>Metazoa</taxon>
        <taxon>Ecdysozoa</taxon>
        <taxon>Arthropoda</taxon>
        <taxon>Chelicerata</taxon>
        <taxon>Arachnida</taxon>
        <taxon>Araneae</taxon>
        <taxon>Araneomorphae</taxon>
        <taxon>Entelegynae</taxon>
        <taxon>Araneoidea</taxon>
        <taxon>Araneidae</taxon>
        <taxon>Caerostris</taxon>
    </lineage>
</organism>
<gene>
    <name evidence="1" type="ORF">CEXT_627271</name>
</gene>
<dbReference type="Proteomes" id="UP001054945">
    <property type="component" value="Unassembled WGS sequence"/>
</dbReference>
<protein>
    <submittedName>
        <fullName evidence="1">Uncharacterized protein</fullName>
    </submittedName>
</protein>